<accession>A0A8K1LTN3</accession>
<reference evidence="2" key="1">
    <citation type="submission" date="2019-04" db="EMBL/GenBank/DDBJ databases">
        <title>Genome assembly of Zosterops borbonicus 15179.</title>
        <authorList>
            <person name="Leroy T."/>
            <person name="Anselmetti Y."/>
            <person name="Tilak M.-K."/>
            <person name="Nabholz B."/>
        </authorList>
    </citation>
    <scope>NUCLEOTIDE SEQUENCE</scope>
    <source>
        <strain evidence="2">HGM_15179</strain>
        <tissue evidence="2">Muscle</tissue>
    </source>
</reference>
<protein>
    <submittedName>
        <fullName evidence="2">Uncharacterized protein</fullName>
    </submittedName>
</protein>
<organism evidence="2 3">
    <name type="scientific">Zosterops borbonicus</name>
    <dbReference type="NCBI Taxonomy" id="364589"/>
    <lineage>
        <taxon>Eukaryota</taxon>
        <taxon>Metazoa</taxon>
        <taxon>Chordata</taxon>
        <taxon>Craniata</taxon>
        <taxon>Vertebrata</taxon>
        <taxon>Euteleostomi</taxon>
        <taxon>Archelosauria</taxon>
        <taxon>Archosauria</taxon>
        <taxon>Dinosauria</taxon>
        <taxon>Saurischia</taxon>
        <taxon>Theropoda</taxon>
        <taxon>Coelurosauria</taxon>
        <taxon>Aves</taxon>
        <taxon>Neognathae</taxon>
        <taxon>Neoaves</taxon>
        <taxon>Telluraves</taxon>
        <taxon>Australaves</taxon>
        <taxon>Passeriformes</taxon>
        <taxon>Sylvioidea</taxon>
        <taxon>Zosteropidae</taxon>
        <taxon>Zosterops</taxon>
    </lineage>
</organism>
<name>A0A8K1LTN3_9PASS</name>
<evidence type="ECO:0000256" key="1">
    <source>
        <dbReference type="SAM" id="MobiDB-lite"/>
    </source>
</evidence>
<proteinExistence type="predicted"/>
<gene>
    <name evidence="2" type="ORF">HGM15179_001605</name>
</gene>
<dbReference type="AlphaFoldDB" id="A0A8K1LTN3"/>
<sequence length="86" mass="9658">MSGVPRRGNQEDRAGLCSVLSSSRTGGNGEKLMHGKFHLNTRQNFAVRVATRWNRLPREFVKSPSLEIFQNHLGVILCRVLEDLPA</sequence>
<dbReference type="EMBL" id="SWJQ01000024">
    <property type="protein sequence ID" value="TRZ25546.1"/>
    <property type="molecule type" value="Genomic_DNA"/>
</dbReference>
<keyword evidence="3" id="KW-1185">Reference proteome</keyword>
<dbReference type="OrthoDB" id="9356500at2759"/>
<comment type="caution">
    <text evidence="2">The sequence shown here is derived from an EMBL/GenBank/DDBJ whole genome shotgun (WGS) entry which is preliminary data.</text>
</comment>
<feature type="region of interest" description="Disordered" evidence="1">
    <location>
        <begin position="1"/>
        <end position="22"/>
    </location>
</feature>
<dbReference type="Proteomes" id="UP000796761">
    <property type="component" value="Unassembled WGS sequence"/>
</dbReference>
<evidence type="ECO:0000313" key="3">
    <source>
        <dbReference type="Proteomes" id="UP000796761"/>
    </source>
</evidence>
<evidence type="ECO:0000313" key="2">
    <source>
        <dbReference type="EMBL" id="TRZ25546.1"/>
    </source>
</evidence>